<protein>
    <submittedName>
        <fullName evidence="4">DMT family transporter</fullName>
    </submittedName>
</protein>
<reference evidence="4 5" key="1">
    <citation type="submission" date="2024-09" db="EMBL/GenBank/DDBJ databases">
        <authorList>
            <person name="Sun Q."/>
            <person name="Mori K."/>
        </authorList>
    </citation>
    <scope>NUCLEOTIDE SEQUENCE [LARGE SCALE GENOMIC DNA]</scope>
    <source>
        <strain evidence="4 5">TISTR 1856</strain>
    </source>
</reference>
<feature type="transmembrane region" description="Helical" evidence="2">
    <location>
        <begin position="71"/>
        <end position="89"/>
    </location>
</feature>
<evidence type="ECO:0000256" key="2">
    <source>
        <dbReference type="SAM" id="Phobius"/>
    </source>
</evidence>
<accession>A0ABV5LUE5</accession>
<sequence>MLTPAPARGHGGAVAMVLGAAVSVQAGAAVAARVFPLAGPFGTVTARLALAAVILLLVVRPRVRGWTWTQWGPVLAFGGALGAMNSTFYLSLERIPLGVAVTAEFLGPLTLAAVLTRRAKDLVWVALALVGVAVLGLGEGAHVGGDDLVGIGFALLAGAFWAGYILASARVGTVVPGQGGLAVAAVVAALIVAPVGIATAGTALLHPTVLLLGLVVAVASSVIPYSLELSALRRLPARTFGVLLSLEPAIAALAGWVLLSQGLPWLSVAAIGLVVAASAGSTLTAPRPSPPVAPADPA</sequence>
<name>A0ABV5LUE5_9ACTN</name>
<feature type="transmembrane region" description="Helical" evidence="2">
    <location>
        <begin position="265"/>
        <end position="285"/>
    </location>
</feature>
<feature type="domain" description="EamA" evidence="3">
    <location>
        <begin position="149"/>
        <end position="279"/>
    </location>
</feature>
<dbReference type="InterPro" id="IPR037185">
    <property type="entry name" value="EmrE-like"/>
</dbReference>
<dbReference type="Proteomes" id="UP001589748">
    <property type="component" value="Unassembled WGS sequence"/>
</dbReference>
<feature type="transmembrane region" description="Helical" evidence="2">
    <location>
        <begin position="148"/>
        <end position="167"/>
    </location>
</feature>
<proteinExistence type="inferred from homology"/>
<comment type="similarity">
    <text evidence="1">Belongs to the EamA transporter family.</text>
</comment>
<evidence type="ECO:0000256" key="1">
    <source>
        <dbReference type="ARBA" id="ARBA00007362"/>
    </source>
</evidence>
<feature type="transmembrane region" description="Helical" evidence="2">
    <location>
        <begin position="204"/>
        <end position="227"/>
    </location>
</feature>
<keyword evidence="5" id="KW-1185">Reference proteome</keyword>
<dbReference type="SUPFAM" id="SSF103481">
    <property type="entry name" value="Multidrug resistance efflux transporter EmrE"/>
    <property type="match status" value="2"/>
</dbReference>
<feature type="transmembrane region" description="Helical" evidence="2">
    <location>
        <begin position="41"/>
        <end position="59"/>
    </location>
</feature>
<feature type="transmembrane region" description="Helical" evidence="2">
    <location>
        <begin position="122"/>
        <end position="142"/>
    </location>
</feature>
<gene>
    <name evidence="4" type="ORF">ACFFVI_11810</name>
</gene>
<comment type="caution">
    <text evidence="4">The sequence shown here is derived from an EMBL/GenBank/DDBJ whole genome shotgun (WGS) entry which is preliminary data.</text>
</comment>
<dbReference type="InterPro" id="IPR000620">
    <property type="entry name" value="EamA_dom"/>
</dbReference>
<feature type="transmembrane region" description="Helical" evidence="2">
    <location>
        <begin position="179"/>
        <end position="198"/>
    </location>
</feature>
<dbReference type="EMBL" id="JBHMDM010000005">
    <property type="protein sequence ID" value="MFB9377651.1"/>
    <property type="molecule type" value="Genomic_DNA"/>
</dbReference>
<evidence type="ECO:0000313" key="4">
    <source>
        <dbReference type="EMBL" id="MFB9377651.1"/>
    </source>
</evidence>
<evidence type="ECO:0000313" key="5">
    <source>
        <dbReference type="Proteomes" id="UP001589748"/>
    </source>
</evidence>
<feature type="transmembrane region" description="Helical" evidence="2">
    <location>
        <begin position="95"/>
        <end position="115"/>
    </location>
</feature>
<feature type="transmembrane region" description="Helical" evidence="2">
    <location>
        <begin position="239"/>
        <end position="259"/>
    </location>
</feature>
<organism evidence="4 5">
    <name type="scientific">Kineococcus gynurae</name>
    <dbReference type="NCBI Taxonomy" id="452979"/>
    <lineage>
        <taxon>Bacteria</taxon>
        <taxon>Bacillati</taxon>
        <taxon>Actinomycetota</taxon>
        <taxon>Actinomycetes</taxon>
        <taxon>Kineosporiales</taxon>
        <taxon>Kineosporiaceae</taxon>
        <taxon>Kineococcus</taxon>
    </lineage>
</organism>
<dbReference type="Pfam" id="PF00892">
    <property type="entry name" value="EamA"/>
    <property type="match status" value="1"/>
</dbReference>
<evidence type="ECO:0000259" key="3">
    <source>
        <dbReference type="Pfam" id="PF00892"/>
    </source>
</evidence>
<keyword evidence="2" id="KW-1133">Transmembrane helix</keyword>
<dbReference type="RefSeq" id="WP_380138761.1">
    <property type="nucleotide sequence ID" value="NZ_JBHLUI010000010.1"/>
</dbReference>
<keyword evidence="2" id="KW-0812">Transmembrane</keyword>
<keyword evidence="2" id="KW-0472">Membrane</keyword>